<proteinExistence type="predicted"/>
<reference evidence="4 5" key="1">
    <citation type="journal article" date="2013" name="MBio">
        <title>Genome sequencing of the plant pathogen Taphrina deformans, the causal agent of peach leaf curl.</title>
        <authorList>
            <person name="Cisse O.H."/>
            <person name="Almeida J.M.G.C.F."/>
            <person name="Fonseca A."/>
            <person name="Kumar A.A."/>
            <person name="Salojaervi J."/>
            <person name="Overmyer K."/>
            <person name="Hauser P.M."/>
            <person name="Pagni M."/>
        </authorList>
    </citation>
    <scope>NUCLEOTIDE SEQUENCE [LARGE SCALE GENOMIC DNA]</scope>
    <source>
        <strain evidence="5">PYCC 5710 / ATCC 11124 / CBS 356.35 / IMI 108563 / JCM 9778 / NBRC 8474</strain>
    </source>
</reference>
<keyword evidence="3" id="KW-0496">Mitochondrion</keyword>
<evidence type="ECO:0000256" key="1">
    <source>
        <dbReference type="ARBA" id="ARBA00004173"/>
    </source>
</evidence>
<dbReference type="Gene3D" id="1.25.40.10">
    <property type="entry name" value="Tetratricopeptide repeat domain"/>
    <property type="match status" value="1"/>
</dbReference>
<evidence type="ECO:0000256" key="2">
    <source>
        <dbReference type="ARBA" id="ARBA00022946"/>
    </source>
</evidence>
<dbReference type="STRING" id="1097556.R4XBA2"/>
<organism evidence="4 5">
    <name type="scientific">Taphrina deformans (strain PYCC 5710 / ATCC 11124 / CBS 356.35 / IMI 108563 / JCM 9778 / NBRC 8474)</name>
    <name type="common">Peach leaf curl fungus</name>
    <name type="synonym">Lalaria deformans</name>
    <dbReference type="NCBI Taxonomy" id="1097556"/>
    <lineage>
        <taxon>Eukaryota</taxon>
        <taxon>Fungi</taxon>
        <taxon>Dikarya</taxon>
        <taxon>Ascomycota</taxon>
        <taxon>Taphrinomycotina</taxon>
        <taxon>Taphrinomycetes</taxon>
        <taxon>Taphrinales</taxon>
        <taxon>Taphrinaceae</taxon>
        <taxon>Taphrina</taxon>
    </lineage>
</organism>
<accession>R4XBA2</accession>
<keyword evidence="5" id="KW-1185">Reference proteome</keyword>
<dbReference type="VEuPathDB" id="FungiDB:TAPDE_001438"/>
<dbReference type="Pfam" id="PF12921">
    <property type="entry name" value="ATP13"/>
    <property type="match status" value="1"/>
</dbReference>
<dbReference type="GO" id="GO:0005739">
    <property type="term" value="C:mitochondrion"/>
    <property type="evidence" value="ECO:0007669"/>
    <property type="project" value="UniProtKB-SubCell"/>
</dbReference>
<evidence type="ECO:0000313" key="5">
    <source>
        <dbReference type="Proteomes" id="UP000013776"/>
    </source>
</evidence>
<dbReference type="Proteomes" id="UP000013776">
    <property type="component" value="Unassembled WGS sequence"/>
</dbReference>
<protein>
    <recommendedName>
        <fullName evidence="6">Pentatricopeptide repeat protein</fullName>
    </recommendedName>
</protein>
<comment type="caution">
    <text evidence="4">The sequence shown here is derived from an EMBL/GenBank/DDBJ whole genome shotgun (WGS) entry which is preliminary data.</text>
</comment>
<dbReference type="InterPro" id="IPR024319">
    <property type="entry name" value="ATPase_expression_mit"/>
</dbReference>
<sequence length="445" mass="51146">MTRSIRPHDIFRRPPNVNTHKLYRQRMNYIRKWFVTQRRTPPLSIWFLMLEEARIDKEQHAGSQLAVKTWLSMLEAKVEPDVHCYNSYIAATCVQPAMFDHAKLFRRRVTPEANKKLQYNKAKAKLTVQNAVKIYRQMLNQGVAPNSMTIELLILSLGWEANLDALKSLILQTWNISVPSPNFDALQDQSVIDEYEEEGIELEDQIRGSINIAKHAQDAALYPTQDTLLAISMAYGANSQCQLATKVVLSIAQVYDLTISNRVWAELMKWASIDSEQFKGFTPRTYVEQLLYLAKSTYGTRPSLSMYAIVASHVSAGDRNPSLSYQYIDKMLASIEGNLHLGRPKFQASKNYQHARQIATNIYRSISKRLDSSIRQLQGKRARASAGEDELRLLDEDIQRRKSHRLAVAAEWETRLNDFDRNMRNMIISQRSKVPRHLSDDLSIS</sequence>
<gene>
    <name evidence="4" type="ORF">TAPDE_001438</name>
</gene>
<dbReference type="EMBL" id="CAHR02000051">
    <property type="protein sequence ID" value="CCG81631.1"/>
    <property type="molecule type" value="Genomic_DNA"/>
</dbReference>
<evidence type="ECO:0008006" key="6">
    <source>
        <dbReference type="Google" id="ProtNLM"/>
    </source>
</evidence>
<evidence type="ECO:0000256" key="3">
    <source>
        <dbReference type="ARBA" id="ARBA00023128"/>
    </source>
</evidence>
<dbReference type="InterPro" id="IPR011990">
    <property type="entry name" value="TPR-like_helical_dom_sf"/>
</dbReference>
<dbReference type="OrthoDB" id="185373at2759"/>
<dbReference type="AlphaFoldDB" id="R4XBA2"/>
<evidence type="ECO:0000313" key="4">
    <source>
        <dbReference type="EMBL" id="CCG81631.1"/>
    </source>
</evidence>
<comment type="subcellular location">
    <subcellularLocation>
        <location evidence="1">Mitochondrion</location>
    </subcellularLocation>
</comment>
<name>R4XBA2_TAPDE</name>
<keyword evidence="2" id="KW-0809">Transit peptide</keyword>